<evidence type="ECO:0000313" key="2">
    <source>
        <dbReference type="Proteomes" id="UP001141806"/>
    </source>
</evidence>
<gene>
    <name evidence="1" type="ORF">NE237_019287</name>
</gene>
<organism evidence="1 2">
    <name type="scientific">Protea cynaroides</name>
    <dbReference type="NCBI Taxonomy" id="273540"/>
    <lineage>
        <taxon>Eukaryota</taxon>
        <taxon>Viridiplantae</taxon>
        <taxon>Streptophyta</taxon>
        <taxon>Embryophyta</taxon>
        <taxon>Tracheophyta</taxon>
        <taxon>Spermatophyta</taxon>
        <taxon>Magnoliopsida</taxon>
        <taxon>Proteales</taxon>
        <taxon>Proteaceae</taxon>
        <taxon>Protea</taxon>
    </lineage>
</organism>
<dbReference type="EMBL" id="JAMYWD010000007">
    <property type="protein sequence ID" value="KAJ4967438.1"/>
    <property type="molecule type" value="Genomic_DNA"/>
</dbReference>
<accession>A0A9Q0QPU8</accession>
<dbReference type="Gene3D" id="3.40.50.1820">
    <property type="entry name" value="alpha/beta hydrolase"/>
    <property type="match status" value="1"/>
</dbReference>
<protein>
    <submittedName>
        <fullName evidence="1">Uncharacterized protein</fullName>
    </submittedName>
</protein>
<keyword evidence="2" id="KW-1185">Reference proteome</keyword>
<dbReference type="AlphaFoldDB" id="A0A9Q0QPU8"/>
<dbReference type="OrthoDB" id="408631at2759"/>
<name>A0A9Q0QPU8_9MAGN</name>
<comment type="caution">
    <text evidence="1">The sequence shown here is derived from an EMBL/GenBank/DDBJ whole genome shotgun (WGS) entry which is preliminary data.</text>
</comment>
<dbReference type="InterPro" id="IPR029058">
    <property type="entry name" value="AB_hydrolase_fold"/>
</dbReference>
<proteinExistence type="predicted"/>
<evidence type="ECO:0000313" key="1">
    <source>
        <dbReference type="EMBL" id="KAJ4967438.1"/>
    </source>
</evidence>
<sequence length="131" mass="14583">MTASNTRTRAWFRSRISLTSNLMNKVVMAWKTKFVLTIISPSEIPCVALTAQSTMHCLINFVEAKVTANDKPVKGVKTSNVIIDAIRNLLVSPLHPNGNHKRDVIPFPVIVFFHDGGFSLLNTDSRGYNEV</sequence>
<reference evidence="1" key="1">
    <citation type="journal article" date="2023" name="Plant J.">
        <title>The genome of the king protea, Protea cynaroides.</title>
        <authorList>
            <person name="Chang J."/>
            <person name="Duong T.A."/>
            <person name="Schoeman C."/>
            <person name="Ma X."/>
            <person name="Roodt D."/>
            <person name="Barker N."/>
            <person name="Li Z."/>
            <person name="Van de Peer Y."/>
            <person name="Mizrachi E."/>
        </authorList>
    </citation>
    <scope>NUCLEOTIDE SEQUENCE</scope>
    <source>
        <tissue evidence="1">Young leaves</tissue>
    </source>
</reference>
<dbReference type="Proteomes" id="UP001141806">
    <property type="component" value="Unassembled WGS sequence"/>
</dbReference>